<reference evidence="1 2" key="1">
    <citation type="submission" date="2018-11" db="EMBL/GenBank/DDBJ databases">
        <authorList>
            <consortium name="Pathogen Informatics"/>
        </authorList>
    </citation>
    <scope>NUCLEOTIDE SEQUENCE [LARGE SCALE GENOMIC DNA]</scope>
    <source>
        <strain>Denwood</strain>
        <strain evidence="2">Zambia</strain>
    </source>
</reference>
<dbReference type="STRING" id="31246.A0A183Q7D1"/>
<keyword evidence="2" id="KW-1185">Reference proteome</keyword>
<sequence length="295" mass="33987">GQYPCTYYDQFSTINHCGELRLLFTGENREIFHLSRKHHRLTRRIKSKCKSEDWKTKDSIPTIEEHMELKTTVCQPISKSQSSIRTSTHSVLLYAAENSRNTTTIIKIVQDSDNCVLSSAIKSNLLPVLYNMAWLLEFGIHEANSLLHMHNNDYHNTNRPMSIIPSLLMPIFTSLNRLIGRVISWMIMDEKFSNELIPSSCPVFHYSLDTSLRFQLIRTFLQYLVSMKPDLNNEDYDGYVVNLESGKLLLDIITVVIIAGFLFCSMTMKYNRLKIENISILLVLGCDSPPRNVKC</sequence>
<evidence type="ECO:0000313" key="2">
    <source>
        <dbReference type="Proteomes" id="UP000269396"/>
    </source>
</evidence>
<organism evidence="1 2">
    <name type="scientific">Schistosoma mattheei</name>
    <dbReference type="NCBI Taxonomy" id="31246"/>
    <lineage>
        <taxon>Eukaryota</taxon>
        <taxon>Metazoa</taxon>
        <taxon>Spiralia</taxon>
        <taxon>Lophotrochozoa</taxon>
        <taxon>Platyhelminthes</taxon>
        <taxon>Trematoda</taxon>
        <taxon>Digenea</taxon>
        <taxon>Strigeidida</taxon>
        <taxon>Schistosomatoidea</taxon>
        <taxon>Schistosomatidae</taxon>
        <taxon>Schistosoma</taxon>
    </lineage>
</organism>
<dbReference type="AlphaFoldDB" id="A0A183Q7D1"/>
<dbReference type="EMBL" id="UZAL01051971">
    <property type="protein sequence ID" value="VDP87501.1"/>
    <property type="molecule type" value="Genomic_DNA"/>
</dbReference>
<gene>
    <name evidence="1" type="ORF">SMTD_LOCUS22517</name>
</gene>
<name>A0A183Q7D1_9TREM</name>
<feature type="non-terminal residue" evidence="1">
    <location>
        <position position="1"/>
    </location>
</feature>
<accession>A0A183Q7D1</accession>
<protein>
    <submittedName>
        <fullName evidence="1">Uncharacterized protein</fullName>
    </submittedName>
</protein>
<evidence type="ECO:0000313" key="1">
    <source>
        <dbReference type="EMBL" id="VDP87501.1"/>
    </source>
</evidence>
<proteinExistence type="predicted"/>
<dbReference type="Proteomes" id="UP000269396">
    <property type="component" value="Unassembled WGS sequence"/>
</dbReference>